<evidence type="ECO:0000313" key="3">
    <source>
        <dbReference type="Proteomes" id="UP000004038"/>
    </source>
</evidence>
<accession>H0G1Y2</accession>
<name>H0G1Y2_RHIML</name>
<dbReference type="Proteomes" id="UP000004038">
    <property type="component" value="Unassembled WGS sequence"/>
</dbReference>
<evidence type="ECO:0000313" key="2">
    <source>
        <dbReference type="EMBL" id="EHK76726.1"/>
    </source>
</evidence>
<keyword evidence="1" id="KW-0472">Membrane</keyword>
<evidence type="ECO:0000256" key="1">
    <source>
        <dbReference type="SAM" id="Phobius"/>
    </source>
</evidence>
<reference evidence="2 3" key="1">
    <citation type="journal article" date="2012" name="J. Bacteriol.">
        <title>Draft Genome Sequence of Sinorhizobium meliloti CCNWSX0020, a Nitrogen-Fixing Symbiont with Copper Tolerance Capability Isolated from Lead-Zinc Mine Tailings.</title>
        <authorList>
            <person name="Li Z."/>
            <person name="Ma Z."/>
            <person name="Hao X."/>
            <person name="Wei G."/>
        </authorList>
    </citation>
    <scope>NUCLEOTIDE SEQUENCE [LARGE SCALE GENOMIC DNA]</scope>
    <source>
        <strain evidence="2 3">CCNWSX0020</strain>
    </source>
</reference>
<dbReference type="EMBL" id="AGVV01000033">
    <property type="protein sequence ID" value="EHK76726.1"/>
    <property type="molecule type" value="Genomic_DNA"/>
</dbReference>
<organism evidence="2 3">
    <name type="scientific">Sinorhizobium meliloti CCNWSX0020</name>
    <dbReference type="NCBI Taxonomy" id="1107881"/>
    <lineage>
        <taxon>Bacteria</taxon>
        <taxon>Pseudomonadati</taxon>
        <taxon>Pseudomonadota</taxon>
        <taxon>Alphaproteobacteria</taxon>
        <taxon>Hyphomicrobiales</taxon>
        <taxon>Rhizobiaceae</taxon>
        <taxon>Sinorhizobium/Ensifer group</taxon>
        <taxon>Sinorhizobium</taxon>
    </lineage>
</organism>
<dbReference type="AlphaFoldDB" id="H0G1Y2"/>
<gene>
    <name evidence="2" type="ORF">SM0020_17362</name>
</gene>
<sequence length="760" mass="83008">MWLLDAAFGRRERPAQFSLFTHGDVVIYTAASDPEKPQSTEARCLAQLARIRQSTDFNATEREHRFLQYVVEETLAGRGNRIKAYTVAVEVFGRDSTFDPQNDPIVRIAASHLRRSLERYYLTAGKSDPMIIEIPKGGYVPSFSERASPDAGAAETPTMLPPAPGQIDASPASAVYPSDDIRAQLERILSSEEFHGGARGATLLSYIVEETLAGRAERIKGHSIAIEVFKRSESFTQDDPVVRIEAARLRRALERYYLVAGQHDALRIEVPKGGYAPTFRWNNLVPAEPDSAAVPNVSMPAPRRRWRFGAFLVAGVVAVATAILGYSMSGRSGLLSASPVEAVPVPDGPTLVIAPFANLGEGPNADIYTDGLTEELLTALPRFKEIKVFGRETSKSLPPGVDVSQVRHELGARYLLAGGVRTSGSRIRVTARLVETSDGAILWSEDYDNDLQSRDLFAIQSDVASKVATAVAQPYGIIAQADAANPPPDDLGAYRCTLRFYDYRAELSVERHAEVRACLESAVARYPTYATAWAMLSIVYVDEERFSFNPKPSALTAMQRALHAARRGTQLDPGNTRGRQALMTALFFNGQYAEAMRTGEQALAMNPNDTELLGEFATRLAMGGQWRRGAELLDRAITLNPGGGGYYYGARALAAYMLGDYPAAAAGIKQADLQKFPLFHAVAAVIYADAGMPHEARRAGETFMRMRPDFIHNIQAELTTRNYTPKDQLRLVSGLRKAGLPVPEGVEAAIARAAADARPR</sequence>
<dbReference type="PATRIC" id="fig|1107881.3.peg.3532"/>
<protein>
    <submittedName>
        <fullName evidence="2">Uncharacterized protein</fullName>
    </submittedName>
</protein>
<dbReference type="InterPro" id="IPR011990">
    <property type="entry name" value="TPR-like_helical_dom_sf"/>
</dbReference>
<keyword evidence="1" id="KW-0812">Transmembrane</keyword>
<dbReference type="Gene3D" id="1.25.40.10">
    <property type="entry name" value="Tetratricopeptide repeat domain"/>
    <property type="match status" value="1"/>
</dbReference>
<proteinExistence type="predicted"/>
<feature type="transmembrane region" description="Helical" evidence="1">
    <location>
        <begin position="308"/>
        <end position="328"/>
    </location>
</feature>
<keyword evidence="1" id="KW-1133">Transmembrane helix</keyword>
<dbReference type="SUPFAM" id="SSF48452">
    <property type="entry name" value="TPR-like"/>
    <property type="match status" value="1"/>
</dbReference>